<dbReference type="OrthoDB" id="5450625at2"/>
<dbReference type="PANTHER" id="PTHR44943">
    <property type="entry name" value="CELLULOSE SYNTHASE OPERON PROTEIN C"/>
    <property type="match status" value="1"/>
</dbReference>
<dbReference type="Gene3D" id="1.25.40.10">
    <property type="entry name" value="Tetratricopeptide repeat domain"/>
    <property type="match status" value="2"/>
</dbReference>
<dbReference type="PROSITE" id="PS51257">
    <property type="entry name" value="PROKAR_LIPOPROTEIN"/>
    <property type="match status" value="1"/>
</dbReference>
<dbReference type="EMBL" id="CP030032">
    <property type="protein sequence ID" value="AWV90339.1"/>
    <property type="molecule type" value="Genomic_DNA"/>
</dbReference>
<proteinExistence type="predicted"/>
<gene>
    <name evidence="3" type="ORF">DN745_13770</name>
</gene>
<dbReference type="KEGG" id="bsed:DN745_13770"/>
<dbReference type="SUPFAM" id="SSF48452">
    <property type="entry name" value="TPR-like"/>
    <property type="match status" value="1"/>
</dbReference>
<keyword evidence="2" id="KW-0802">TPR repeat</keyword>
<dbReference type="Proteomes" id="UP000249799">
    <property type="component" value="Chromosome"/>
</dbReference>
<evidence type="ECO:0000313" key="4">
    <source>
        <dbReference type="Proteomes" id="UP000249799"/>
    </source>
</evidence>
<dbReference type="InterPro" id="IPR051685">
    <property type="entry name" value="Ycf3/AcsC/BcsC/TPR_MFPF"/>
</dbReference>
<dbReference type="Pfam" id="PF13414">
    <property type="entry name" value="TPR_11"/>
    <property type="match status" value="1"/>
</dbReference>
<keyword evidence="1" id="KW-0677">Repeat</keyword>
<dbReference type="InterPro" id="IPR019734">
    <property type="entry name" value="TPR_rpt"/>
</dbReference>
<dbReference type="PANTHER" id="PTHR44943:SF8">
    <property type="entry name" value="TPR REPEAT-CONTAINING PROTEIN MJ0263"/>
    <property type="match status" value="1"/>
</dbReference>
<dbReference type="Pfam" id="PF13181">
    <property type="entry name" value="TPR_8"/>
    <property type="match status" value="1"/>
</dbReference>
<reference evidence="3 4" key="1">
    <citation type="submission" date="2018-06" db="EMBL/GenBank/DDBJ databases">
        <title>Lujinxingia sediminis gen. nov. sp. nov., a new facultative anaerobic member of the class Deltaproteobacteria, and proposal of Lujinxingaceae fam. nov.</title>
        <authorList>
            <person name="Guo L.-Y."/>
            <person name="Li C.-M."/>
            <person name="Wang S."/>
            <person name="Du Z.-J."/>
        </authorList>
    </citation>
    <scope>NUCLEOTIDE SEQUENCE [LARGE SCALE GENOMIC DNA]</scope>
    <source>
        <strain evidence="3 4">FA350</strain>
    </source>
</reference>
<dbReference type="AlphaFoldDB" id="A0A2Z4FMZ5"/>
<accession>A0A2Z4FMZ5</accession>
<name>A0A2Z4FMZ5_9DELT</name>
<dbReference type="Pfam" id="PF14559">
    <property type="entry name" value="TPR_19"/>
    <property type="match status" value="1"/>
</dbReference>
<keyword evidence="4" id="KW-1185">Reference proteome</keyword>
<dbReference type="PROSITE" id="PS50005">
    <property type="entry name" value="TPR"/>
    <property type="match status" value="3"/>
</dbReference>
<organism evidence="3 4">
    <name type="scientific">Bradymonas sediminis</name>
    <dbReference type="NCBI Taxonomy" id="1548548"/>
    <lineage>
        <taxon>Bacteria</taxon>
        <taxon>Deltaproteobacteria</taxon>
        <taxon>Bradymonadales</taxon>
        <taxon>Bradymonadaceae</taxon>
        <taxon>Bradymonas</taxon>
    </lineage>
</organism>
<dbReference type="InterPro" id="IPR011990">
    <property type="entry name" value="TPR-like_helical_dom_sf"/>
</dbReference>
<evidence type="ECO:0000256" key="1">
    <source>
        <dbReference type="ARBA" id="ARBA00022737"/>
    </source>
</evidence>
<sequence>MRKVIGANLMSLPIKFVLPGLLALAMVSVGCNQDRAIAVDHLNKGVQSYQAGESMTAIKELKLARDQDPTYAEPALFLGDIYYQRVNNLVEAEASYREAIKRDPENIDAYYKLGAVLFDKGDASQAVAAFQQVVQKDETHAKAWFRMGLSQAAIGSYPEAVESYMKSIRANPRMKIDKDDPGGAAYHALGDLYARFSFYDKSLAVYENGILNNQESSQLYAGRGMAEQSLKRPADAEKSLEKALEMDPQNVAATFNLAVAKHSLGQKDGAIKVLENFLNRASDPARRQAAQGLLQSLRTTDSEVAQQ</sequence>
<dbReference type="SMART" id="SM00028">
    <property type="entry name" value="TPR"/>
    <property type="match status" value="7"/>
</dbReference>
<evidence type="ECO:0000256" key="2">
    <source>
        <dbReference type="ARBA" id="ARBA00022803"/>
    </source>
</evidence>
<protein>
    <submittedName>
        <fullName evidence="3">Uncharacterized protein</fullName>
    </submittedName>
</protein>
<evidence type="ECO:0000313" key="3">
    <source>
        <dbReference type="EMBL" id="AWV90339.1"/>
    </source>
</evidence>